<dbReference type="Gene3D" id="3.30.420.40">
    <property type="match status" value="2"/>
</dbReference>
<dbReference type="Proteomes" id="UP001165678">
    <property type="component" value="Unassembled WGS sequence"/>
</dbReference>
<dbReference type="NCBIfam" id="TIGR01175">
    <property type="entry name" value="pilM"/>
    <property type="match status" value="1"/>
</dbReference>
<proteinExistence type="predicted"/>
<dbReference type="CDD" id="cd24049">
    <property type="entry name" value="ASKHA_NBD_PilM"/>
    <property type="match status" value="1"/>
</dbReference>
<dbReference type="RefSeq" id="WP_265896209.1">
    <property type="nucleotide sequence ID" value="NZ_JAPIVE010000002.1"/>
</dbReference>
<dbReference type="AlphaFoldDB" id="A0AA41ZLL3"/>
<evidence type="ECO:0000313" key="2">
    <source>
        <dbReference type="Proteomes" id="UP001165678"/>
    </source>
</evidence>
<evidence type="ECO:0000313" key="1">
    <source>
        <dbReference type="EMBL" id="MCX2524366.1"/>
    </source>
</evidence>
<dbReference type="Gene3D" id="3.30.1490.300">
    <property type="match status" value="1"/>
</dbReference>
<dbReference type="PANTHER" id="PTHR32432:SF3">
    <property type="entry name" value="ETHANOLAMINE UTILIZATION PROTEIN EUTJ"/>
    <property type="match status" value="1"/>
</dbReference>
<dbReference type="InterPro" id="IPR050696">
    <property type="entry name" value="FtsA/MreB"/>
</dbReference>
<organism evidence="1 2">
    <name type="scientific">Larsenimonas rhizosphaerae</name>
    <dbReference type="NCBI Taxonomy" id="2944682"/>
    <lineage>
        <taxon>Bacteria</taxon>
        <taxon>Pseudomonadati</taxon>
        <taxon>Pseudomonadota</taxon>
        <taxon>Gammaproteobacteria</taxon>
        <taxon>Oceanospirillales</taxon>
        <taxon>Halomonadaceae</taxon>
        <taxon>Larsenimonas</taxon>
    </lineage>
</organism>
<dbReference type="InterPro" id="IPR043129">
    <property type="entry name" value="ATPase_NBD"/>
</dbReference>
<sequence length="355" mass="39039">MFGFKAKGQGLLGIDITSATVKLIELNRQGSRFGVESYAVRPVPEGAVVERRIRDMDEVVMTLKRAIDHASPRTTRAVVALPTSAAITKVIQLPMSFSDDDIEARIALDSDKHIPYPFSEVALDFQRLGPHHRYPDQQDIMLVACRLQDVELLTTAVTEAGLTPVAVDVEGFAMERAYRALLPASLTLEQLEKTTDALLDCGASMTSFHAVTGGRIVHTRDSVMGGRQLTDEIRQTYRLTLEEAGIAKKRGDRERYEERLLAPFRTSLVQQALRSLQLYYSAAGAREIRRLILCGGTSMLDGFVQQLARESGLDVVLADPFADMTLSKRIDVTALSRDAPAMMTACGLALKEIAS</sequence>
<protein>
    <submittedName>
        <fullName evidence="1">Type IV pilus assembly protein PilM</fullName>
    </submittedName>
</protein>
<dbReference type="InterPro" id="IPR005883">
    <property type="entry name" value="PilM"/>
</dbReference>
<keyword evidence="2" id="KW-1185">Reference proteome</keyword>
<dbReference type="Pfam" id="PF11104">
    <property type="entry name" value="PilM_2"/>
    <property type="match status" value="1"/>
</dbReference>
<dbReference type="EMBL" id="JAPIVE010000002">
    <property type="protein sequence ID" value="MCX2524366.1"/>
    <property type="molecule type" value="Genomic_DNA"/>
</dbReference>
<gene>
    <name evidence="1" type="primary">pilM</name>
    <name evidence="1" type="ORF">OQ287_08935</name>
</gene>
<reference evidence="1" key="1">
    <citation type="submission" date="2022-11" db="EMBL/GenBank/DDBJ databases">
        <title>Larsenimonas rhizosphaerae sp. nov., isolated from a tidal mudflat.</title>
        <authorList>
            <person name="Lee S.D."/>
            <person name="Kim I.S."/>
        </authorList>
    </citation>
    <scope>NUCLEOTIDE SEQUENCE</scope>
    <source>
        <strain evidence="1">GH2-1</strain>
    </source>
</reference>
<dbReference type="SUPFAM" id="SSF53067">
    <property type="entry name" value="Actin-like ATPase domain"/>
    <property type="match status" value="2"/>
</dbReference>
<dbReference type="PANTHER" id="PTHR32432">
    <property type="entry name" value="CELL DIVISION PROTEIN FTSA-RELATED"/>
    <property type="match status" value="1"/>
</dbReference>
<dbReference type="PIRSF" id="PIRSF019169">
    <property type="entry name" value="PilM"/>
    <property type="match status" value="1"/>
</dbReference>
<name>A0AA41ZLL3_9GAMM</name>
<comment type="caution">
    <text evidence="1">The sequence shown here is derived from an EMBL/GenBank/DDBJ whole genome shotgun (WGS) entry which is preliminary data.</text>
</comment>
<accession>A0AA41ZLL3</accession>